<proteinExistence type="predicted"/>
<dbReference type="Pfam" id="PF17990">
    <property type="entry name" value="LodA_N"/>
    <property type="match status" value="1"/>
</dbReference>
<dbReference type="EMBL" id="CP147982">
    <property type="protein sequence ID" value="WXK75367.1"/>
    <property type="molecule type" value="Genomic_DNA"/>
</dbReference>
<dbReference type="InterPro" id="IPR041168">
    <property type="entry name" value="LodA_N"/>
</dbReference>
<dbReference type="CDD" id="cd14731">
    <property type="entry name" value="LodA_like_1"/>
    <property type="match status" value="1"/>
</dbReference>
<accession>A0ABZ2QKD3</accession>
<feature type="domain" description="L-Lysine epsilon oxidase N-terminal" evidence="1">
    <location>
        <begin position="15"/>
        <end position="232"/>
    </location>
</feature>
<evidence type="ECO:0000259" key="1">
    <source>
        <dbReference type="Pfam" id="PF17990"/>
    </source>
</evidence>
<keyword evidence="4" id="KW-1185">Reference proteome</keyword>
<protein>
    <submittedName>
        <fullName evidence="3">LodA/GoxA family CTQ-dependent oxidase</fullName>
    </submittedName>
</protein>
<dbReference type="InterPro" id="IPR033798">
    <property type="entry name" value="LodA-like"/>
</dbReference>
<dbReference type="Proteomes" id="UP001626628">
    <property type="component" value="Chromosome"/>
</dbReference>
<feature type="domain" description="L-lysine epsilon oxidase C-terminal" evidence="2">
    <location>
        <begin position="349"/>
        <end position="494"/>
    </location>
</feature>
<name>A0ABZ2QKD3_9ACTN</name>
<dbReference type="RefSeq" id="WP_399144586.1">
    <property type="nucleotide sequence ID" value="NZ_CP147982.1"/>
</dbReference>
<evidence type="ECO:0000313" key="4">
    <source>
        <dbReference type="Proteomes" id="UP001626628"/>
    </source>
</evidence>
<reference evidence="3 4" key="1">
    <citation type="submission" date="2024-03" db="EMBL/GenBank/DDBJ databases">
        <title>The complete genome of Streptomyces sirii sp.nov.</title>
        <authorList>
            <person name="Zakalyukina Y.V."/>
            <person name="Belik A.R."/>
            <person name="Biryukov M.V."/>
            <person name="Baturina O.A."/>
            <person name="Kabilov M.R."/>
        </authorList>
    </citation>
    <scope>NUCLEOTIDE SEQUENCE [LARGE SCALE GENOMIC DNA]</scope>
    <source>
        <strain evidence="3 4">BP-8</strain>
    </source>
</reference>
<gene>
    <name evidence="3" type="ORF">WAB15_04990</name>
</gene>
<dbReference type="Pfam" id="PF18417">
    <property type="entry name" value="LodA_C"/>
    <property type="match status" value="1"/>
</dbReference>
<dbReference type="InterPro" id="IPR041173">
    <property type="entry name" value="LodA_C"/>
</dbReference>
<sequence length="677" mass="74607">MDSSTDQQIVQVKIHPAIGIARVGNSTQPPFIGPESPDEPPLAAGSYKDASGRIIRQAARFRLYGYNQAGTVVRELTLDDPDVSEIKWSVHLANKKAAWYQFHIPLDIPEAGSLTADKRSRRNATVTGAARKGLVADPGRKTIRASTHETAAFDGKIMQKPVSLGSASTQDDGRLLVVGGVGTSASWVQPEKPITGVANNDTWYDDVSDGPVTAEVTIGGATKTASPAWVVVAPPHYAPGVKTVRTLYDVLYDVYVTEQTLPVEPKPSYPDDIEPLLTRFCDLQWVNHGFATQFGWKGPHDFRDPEMRKRLADPGDTSRELRRQIYIHMRDYSRDGMSPLPWPWLYGDAMSSKPNSVRQHIKLSPTQDKMLALWAEGHFTTGPPRKGYPDVDQAPIAERPGLLDRAALENCAADAFHPGCEVTWPMRHKTMYSEPFRVLHRAQGSPEPDYGDHFALQEMLGKNGPLHAQGPGDLTRWMAAPWQCDTASCRSGYEVLANLGPRYSPYLPTFWPAQMPNHVLKMSDFTTVNTKPSGGDDTAREKAFEHRAVWLRGLTGTDFNKQRRQMINDWYMFGIVEPHEYTVGDGKFPKYIQVESEPGFGTVPDHANLINIQVPEAGVPQLAAAAGTWGGSIPAEDVEADLVQQAVQEVMAATGQDEESIAAGYLEKLDPLHGTQQ</sequence>
<organism evidence="3 4">
    <name type="scientific">Streptomyces sirii</name>
    <dbReference type="NCBI Taxonomy" id="3127701"/>
    <lineage>
        <taxon>Bacteria</taxon>
        <taxon>Bacillati</taxon>
        <taxon>Actinomycetota</taxon>
        <taxon>Actinomycetes</taxon>
        <taxon>Kitasatosporales</taxon>
        <taxon>Streptomycetaceae</taxon>
        <taxon>Streptomyces</taxon>
    </lineage>
</organism>
<evidence type="ECO:0000259" key="2">
    <source>
        <dbReference type="Pfam" id="PF18417"/>
    </source>
</evidence>
<evidence type="ECO:0000313" key="3">
    <source>
        <dbReference type="EMBL" id="WXK75367.1"/>
    </source>
</evidence>